<keyword evidence="1" id="KW-0812">Transmembrane</keyword>
<evidence type="ECO:0000256" key="1">
    <source>
        <dbReference type="SAM" id="Phobius"/>
    </source>
</evidence>
<sequence>LNILIYSKLLTQQVIFLVKYLSVIILKYTILAKPGHRCIKSNRHADGFLQTFVKEGASLRSSVNSRILNASGYQNILDNSVLPTVWEQFGAPSSSNMTVHQSTKRGP</sequence>
<proteinExistence type="predicted"/>
<accession>A0A8C7Y415</accession>
<keyword evidence="3" id="KW-1185">Reference proteome</keyword>
<dbReference type="AlphaFoldDB" id="A0A8C7Y415"/>
<reference evidence="2" key="2">
    <citation type="submission" date="2025-09" db="UniProtKB">
        <authorList>
            <consortium name="Ensembl"/>
        </authorList>
    </citation>
    <scope>IDENTIFICATION</scope>
</reference>
<keyword evidence="1" id="KW-1133">Transmembrane helix</keyword>
<keyword evidence="1" id="KW-0472">Membrane</keyword>
<organism evidence="2 3">
    <name type="scientific">Oryzias sinensis</name>
    <name type="common">Chinese medaka</name>
    <dbReference type="NCBI Taxonomy" id="183150"/>
    <lineage>
        <taxon>Eukaryota</taxon>
        <taxon>Metazoa</taxon>
        <taxon>Chordata</taxon>
        <taxon>Craniata</taxon>
        <taxon>Vertebrata</taxon>
        <taxon>Euteleostomi</taxon>
        <taxon>Actinopterygii</taxon>
        <taxon>Neopterygii</taxon>
        <taxon>Teleostei</taxon>
        <taxon>Neoteleostei</taxon>
        <taxon>Acanthomorphata</taxon>
        <taxon>Ovalentaria</taxon>
        <taxon>Atherinomorphae</taxon>
        <taxon>Beloniformes</taxon>
        <taxon>Adrianichthyidae</taxon>
        <taxon>Oryziinae</taxon>
        <taxon>Oryzias</taxon>
    </lineage>
</organism>
<dbReference type="Ensembl" id="ENSOSIT00000023243.1">
    <property type="protein sequence ID" value="ENSOSIP00000022013.1"/>
    <property type="gene ID" value="ENSOSIG00000011604.1"/>
</dbReference>
<evidence type="ECO:0000313" key="2">
    <source>
        <dbReference type="Ensembl" id="ENSOSIP00000022013.1"/>
    </source>
</evidence>
<feature type="transmembrane region" description="Helical" evidence="1">
    <location>
        <begin position="12"/>
        <end position="31"/>
    </location>
</feature>
<name>A0A8C7Y415_9TELE</name>
<protein>
    <submittedName>
        <fullName evidence="2">Uncharacterized protein</fullName>
    </submittedName>
</protein>
<evidence type="ECO:0000313" key="3">
    <source>
        <dbReference type="Proteomes" id="UP000694383"/>
    </source>
</evidence>
<reference evidence="2" key="1">
    <citation type="submission" date="2025-08" db="UniProtKB">
        <authorList>
            <consortium name="Ensembl"/>
        </authorList>
    </citation>
    <scope>IDENTIFICATION</scope>
</reference>
<dbReference type="Proteomes" id="UP000694383">
    <property type="component" value="Unplaced"/>
</dbReference>